<protein>
    <submittedName>
        <fullName evidence="7">Membrane protein involved in the export of O-antigen and teichoic acid</fullName>
    </submittedName>
</protein>
<feature type="transmembrane region" description="Helical" evidence="6">
    <location>
        <begin position="168"/>
        <end position="187"/>
    </location>
</feature>
<feature type="transmembrane region" description="Helical" evidence="6">
    <location>
        <begin position="53"/>
        <end position="70"/>
    </location>
</feature>
<dbReference type="EMBL" id="FQUS01000005">
    <property type="protein sequence ID" value="SHF03844.1"/>
    <property type="molecule type" value="Genomic_DNA"/>
</dbReference>
<dbReference type="PANTHER" id="PTHR30250:SF26">
    <property type="entry name" value="PSMA PROTEIN"/>
    <property type="match status" value="1"/>
</dbReference>
<dbReference type="InterPro" id="IPR002797">
    <property type="entry name" value="Polysacc_synth"/>
</dbReference>
<evidence type="ECO:0000313" key="8">
    <source>
        <dbReference type="Proteomes" id="UP000184041"/>
    </source>
</evidence>
<keyword evidence="3 6" id="KW-0812">Transmembrane</keyword>
<dbReference type="STRING" id="1194090.SAMN05443144_10537"/>
<feature type="transmembrane region" description="Helical" evidence="6">
    <location>
        <begin position="351"/>
        <end position="372"/>
    </location>
</feature>
<name>A0A1M4YDE0_9BACT</name>
<feature type="transmembrane region" description="Helical" evidence="6">
    <location>
        <begin position="193"/>
        <end position="211"/>
    </location>
</feature>
<reference evidence="7 8" key="1">
    <citation type="submission" date="2016-11" db="EMBL/GenBank/DDBJ databases">
        <authorList>
            <person name="Jaros S."/>
            <person name="Januszkiewicz K."/>
            <person name="Wedrychowicz H."/>
        </authorList>
    </citation>
    <scope>NUCLEOTIDE SEQUENCE [LARGE SCALE GENOMIC DNA]</scope>
    <source>
        <strain evidence="7 8">DSM 21986</strain>
    </source>
</reference>
<organism evidence="7 8">
    <name type="scientific">Fodinibius roseus</name>
    <dbReference type="NCBI Taxonomy" id="1194090"/>
    <lineage>
        <taxon>Bacteria</taxon>
        <taxon>Pseudomonadati</taxon>
        <taxon>Balneolota</taxon>
        <taxon>Balneolia</taxon>
        <taxon>Balneolales</taxon>
        <taxon>Balneolaceae</taxon>
        <taxon>Fodinibius</taxon>
    </lineage>
</organism>
<dbReference type="AlphaFoldDB" id="A0A1M4YDE0"/>
<evidence type="ECO:0000256" key="4">
    <source>
        <dbReference type="ARBA" id="ARBA00022989"/>
    </source>
</evidence>
<dbReference type="PANTHER" id="PTHR30250">
    <property type="entry name" value="PST FAMILY PREDICTED COLANIC ACID TRANSPORTER"/>
    <property type="match status" value="1"/>
</dbReference>
<evidence type="ECO:0000256" key="5">
    <source>
        <dbReference type="ARBA" id="ARBA00023136"/>
    </source>
</evidence>
<keyword evidence="2" id="KW-1003">Cell membrane</keyword>
<dbReference type="Pfam" id="PF01943">
    <property type="entry name" value="Polysacc_synt"/>
    <property type="match status" value="1"/>
</dbReference>
<keyword evidence="8" id="KW-1185">Reference proteome</keyword>
<dbReference type="CDD" id="cd13128">
    <property type="entry name" value="MATE_Wzx_like"/>
    <property type="match status" value="1"/>
</dbReference>
<dbReference type="GO" id="GO:0005886">
    <property type="term" value="C:plasma membrane"/>
    <property type="evidence" value="ECO:0007669"/>
    <property type="project" value="UniProtKB-SubCell"/>
</dbReference>
<evidence type="ECO:0000256" key="1">
    <source>
        <dbReference type="ARBA" id="ARBA00004651"/>
    </source>
</evidence>
<accession>A0A1M4YDE0</accession>
<dbReference type="RefSeq" id="WP_073060702.1">
    <property type="nucleotide sequence ID" value="NZ_FQUS01000005.1"/>
</dbReference>
<dbReference type="InterPro" id="IPR050833">
    <property type="entry name" value="Poly_Biosynth_Transport"/>
</dbReference>
<feature type="transmembrane region" description="Helical" evidence="6">
    <location>
        <begin position="20"/>
        <end position="41"/>
    </location>
</feature>
<keyword evidence="5 6" id="KW-0472">Membrane</keyword>
<feature type="transmembrane region" description="Helical" evidence="6">
    <location>
        <begin position="409"/>
        <end position="433"/>
    </location>
</feature>
<feature type="transmembrane region" description="Helical" evidence="6">
    <location>
        <begin position="136"/>
        <end position="156"/>
    </location>
</feature>
<keyword evidence="4 6" id="KW-1133">Transmembrane helix</keyword>
<feature type="transmembrane region" description="Helical" evidence="6">
    <location>
        <begin position="91"/>
        <end position="116"/>
    </location>
</feature>
<feature type="transmembrane region" description="Helical" evidence="6">
    <location>
        <begin position="384"/>
        <end position="403"/>
    </location>
</feature>
<sequence>MKPSSSSSTEEKGILAQNTLVNVMGRGIPLLFAVIAIPFVIDGLGTERFGVLTIVWIVIGYFGLFDMGLGRATTKFVADEEARGGEQLSPIIFTSVFLLIGFGIVAGLLIVAATPYLVNGLLNIPAELTGETRKAFYILSASIPLVLGSVGGRGVLEAQQRFTLVNTVKIPASTLNYVGPLLILPFSNQLHHVVLLLVVGRGASFVIYLYYSCRDQQFLKPSEYPFFRWTKKLLGFGAWLTISNFISPIMIYMDRFILGAILTMSAVAYYTTPYEMVSRLGLISGGFMGVMFPAFSVYSLKDEEKLIALQQKSIRYLFLVLLPLVTFLIFSAEPLLYYWLGNEFAENSTLVLQILAAGMLINCMSMVPSTLIQAVGRPDIRAKLHMAELPVYLVMIWVFAQYMGVVGVALAWLLRVVIDGGFLLFFCNRLVPFMNRNRATLYRQFLLYTAVFTFLAALFYFIEGRITVLALGGFSALLSLYLIWSRTLKQDEREQVIGLYRGMKKKIASKAGR</sequence>
<feature type="transmembrane region" description="Helical" evidence="6">
    <location>
        <begin position="468"/>
        <end position="484"/>
    </location>
</feature>
<feature type="transmembrane region" description="Helical" evidence="6">
    <location>
        <begin position="276"/>
        <end position="295"/>
    </location>
</feature>
<evidence type="ECO:0000256" key="3">
    <source>
        <dbReference type="ARBA" id="ARBA00022692"/>
    </source>
</evidence>
<comment type="subcellular location">
    <subcellularLocation>
        <location evidence="1">Cell membrane</location>
        <topology evidence="1">Multi-pass membrane protein</topology>
    </subcellularLocation>
</comment>
<dbReference type="Proteomes" id="UP000184041">
    <property type="component" value="Unassembled WGS sequence"/>
</dbReference>
<evidence type="ECO:0000256" key="6">
    <source>
        <dbReference type="SAM" id="Phobius"/>
    </source>
</evidence>
<feature type="transmembrane region" description="Helical" evidence="6">
    <location>
        <begin position="445"/>
        <end position="462"/>
    </location>
</feature>
<gene>
    <name evidence="7" type="ORF">SAMN05443144_10537</name>
</gene>
<proteinExistence type="predicted"/>
<feature type="transmembrane region" description="Helical" evidence="6">
    <location>
        <begin position="316"/>
        <end position="339"/>
    </location>
</feature>
<evidence type="ECO:0000313" key="7">
    <source>
        <dbReference type="EMBL" id="SHF03844.1"/>
    </source>
</evidence>
<evidence type="ECO:0000256" key="2">
    <source>
        <dbReference type="ARBA" id="ARBA00022475"/>
    </source>
</evidence>
<dbReference type="OrthoDB" id="5751261at2"/>